<dbReference type="EMBL" id="CP072425">
    <property type="protein sequence ID" value="QTL33958.1"/>
    <property type="molecule type" value="Genomic_DNA"/>
</dbReference>
<dbReference type="Proteomes" id="UP000665025">
    <property type="component" value="Chromosome 1"/>
</dbReference>
<evidence type="ECO:0000256" key="1">
    <source>
        <dbReference type="ARBA" id="ARBA00004429"/>
    </source>
</evidence>
<evidence type="ECO:0000256" key="5">
    <source>
        <dbReference type="ARBA" id="ARBA00022692"/>
    </source>
</evidence>
<protein>
    <submittedName>
        <fullName evidence="10">TIGR01620 family protein</fullName>
    </submittedName>
</protein>
<evidence type="ECO:0000256" key="6">
    <source>
        <dbReference type="ARBA" id="ARBA00022989"/>
    </source>
</evidence>
<comment type="similarity">
    <text evidence="2">Belongs to the UPF0283 family.</text>
</comment>
<evidence type="ECO:0000256" key="3">
    <source>
        <dbReference type="ARBA" id="ARBA00022475"/>
    </source>
</evidence>
<evidence type="ECO:0000313" key="11">
    <source>
        <dbReference type="Proteomes" id="UP000665025"/>
    </source>
</evidence>
<accession>A0ABX7UZA6</accession>
<keyword evidence="3" id="KW-1003">Cell membrane</keyword>
<gene>
    <name evidence="10" type="ORF">J5X90_10230</name>
</gene>
<evidence type="ECO:0000256" key="8">
    <source>
        <dbReference type="SAM" id="MobiDB-lite"/>
    </source>
</evidence>
<feature type="region of interest" description="Disordered" evidence="8">
    <location>
        <begin position="1"/>
        <end position="54"/>
    </location>
</feature>
<dbReference type="RefSeq" id="WP_209051118.1">
    <property type="nucleotide sequence ID" value="NZ_CP072425.1"/>
</dbReference>
<keyword evidence="6 9" id="KW-1133">Transmembrane helix</keyword>
<feature type="compositionally biased region" description="Polar residues" evidence="8">
    <location>
        <begin position="23"/>
        <end position="32"/>
    </location>
</feature>
<comment type="subcellular location">
    <subcellularLocation>
        <location evidence="1">Cell inner membrane</location>
        <topology evidence="1">Multi-pass membrane protein</topology>
    </subcellularLocation>
</comment>
<organism evidence="10 11">
    <name type="scientific">Pseudoalteromonas viridis</name>
    <dbReference type="NCBI Taxonomy" id="339617"/>
    <lineage>
        <taxon>Bacteria</taxon>
        <taxon>Pseudomonadati</taxon>
        <taxon>Pseudomonadota</taxon>
        <taxon>Gammaproteobacteria</taxon>
        <taxon>Alteromonadales</taxon>
        <taxon>Pseudoalteromonadaceae</taxon>
        <taxon>Pseudoalteromonas</taxon>
    </lineage>
</organism>
<evidence type="ECO:0000256" key="4">
    <source>
        <dbReference type="ARBA" id="ARBA00022519"/>
    </source>
</evidence>
<dbReference type="PANTHER" id="PTHR39342">
    <property type="entry name" value="UPF0283 MEMBRANE PROTEIN YCJF"/>
    <property type="match status" value="1"/>
</dbReference>
<feature type="transmembrane region" description="Helical" evidence="9">
    <location>
        <begin position="105"/>
        <end position="128"/>
    </location>
</feature>
<feature type="transmembrane region" description="Helical" evidence="9">
    <location>
        <begin position="81"/>
        <end position="99"/>
    </location>
</feature>
<keyword evidence="4" id="KW-0997">Cell inner membrane</keyword>
<evidence type="ECO:0000313" key="10">
    <source>
        <dbReference type="EMBL" id="QTL33958.1"/>
    </source>
</evidence>
<evidence type="ECO:0000256" key="9">
    <source>
        <dbReference type="SAM" id="Phobius"/>
    </source>
</evidence>
<sequence length="360" mass="39383">MSEPAQSHRGRRVQVEAAPEAPQSATAPQAEQQARRVEQGAEQADMSTPDEREQALDTELQAIPLEPVVQPPRSGLTWRKLLLLGLAVLIPVEMALTLLDALNRSWVLAGLYGLVIVSALVVLAKFCWSEVRALGRLKKLEKQRAGAQRLLSSNQIGEAQAWLKPLLKQHDKAQVSQFMATIQPHFTDQEVLTLYDNTLLQDVDERARSLIAQFASTSALMVAISPMAITDMLAVLWRGVVLIEKISQLYGIKLGYRSRIELYRLLLKQIIFVGASELLSDLAATSLGAELLGKLSARSAQGLSAGVFTARLGYKAMALCRPIPVSKPAAGYLSQTARKLANLLIRQSSDKSDENSKNSV</sequence>
<keyword evidence="5 9" id="KW-0812">Transmembrane</keyword>
<proteinExistence type="inferred from homology"/>
<dbReference type="PANTHER" id="PTHR39342:SF1">
    <property type="entry name" value="UPF0283 MEMBRANE PROTEIN YCJF"/>
    <property type="match status" value="1"/>
</dbReference>
<dbReference type="InterPro" id="IPR006507">
    <property type="entry name" value="UPF0283"/>
</dbReference>
<dbReference type="Pfam" id="PF05128">
    <property type="entry name" value="DUF697"/>
    <property type="match status" value="1"/>
</dbReference>
<keyword evidence="11" id="KW-1185">Reference proteome</keyword>
<reference evidence="10 11" key="1">
    <citation type="submission" date="2021-03" db="EMBL/GenBank/DDBJ databases">
        <title>Complete Genome of Pseudoalteromonas viridis Strain BBR56, a new biocontrol bacterial candidate.</title>
        <authorList>
            <person name="Handayani D.P."/>
            <person name="Isnansetyo A."/>
            <person name="Istiqomah I."/>
            <person name="Jumina J."/>
        </authorList>
    </citation>
    <scope>NUCLEOTIDE SEQUENCE [LARGE SCALE GENOMIC DNA]</scope>
    <source>
        <strain evidence="10 11">BBR56</strain>
    </source>
</reference>
<keyword evidence="7 9" id="KW-0472">Membrane</keyword>
<dbReference type="InterPro" id="IPR021147">
    <property type="entry name" value="DUF697"/>
</dbReference>
<evidence type="ECO:0000256" key="7">
    <source>
        <dbReference type="ARBA" id="ARBA00023136"/>
    </source>
</evidence>
<name>A0ABX7UZA6_9GAMM</name>
<evidence type="ECO:0000256" key="2">
    <source>
        <dbReference type="ARBA" id="ARBA00008255"/>
    </source>
</evidence>
<dbReference type="NCBIfam" id="TIGR01620">
    <property type="entry name" value="hyp_HI0043"/>
    <property type="match status" value="1"/>
</dbReference>